<keyword evidence="3 6" id="KW-1133">Transmembrane helix</keyword>
<keyword evidence="2 6" id="KW-0812">Transmembrane</keyword>
<dbReference type="Ensembl" id="ENSFCTT00005088080.1">
    <property type="protein sequence ID" value="ENSFCTP00005059446.1"/>
    <property type="gene ID" value="ENSFCTG00005031721.1"/>
</dbReference>
<accession>A0ABI8AJN6</accession>
<sequence>MLSKPKTKGAFDSFTPNGIIIPKREKPRHSYQKEDNQPNTLQKETTVLGFAITGSLSIISGKKATMPFAMSTLTASAASSLAAGAGLFLLADSLVALETASRPCDSEREYLSSLPYSGYYYSTYEFKDCLLASVSLTGVLVVMLIFTVLELLTATYASILWWKQLYSKNPGSTFSMPQSQGHIQHVKNPSRSCIGVTPQKKKEKARAPGKVWLDFPEISATLDAERNL</sequence>
<keyword evidence="4 6" id="KW-0472">Membrane</keyword>
<dbReference type="InterPro" id="IPR007237">
    <property type="entry name" value="CD20-like"/>
</dbReference>
<evidence type="ECO:0000256" key="3">
    <source>
        <dbReference type="ARBA" id="ARBA00022989"/>
    </source>
</evidence>
<reference evidence="7 8" key="1">
    <citation type="submission" date="2021-02" db="EMBL/GenBank/DDBJ databases">
        <title>Safari Cat Assemblies.</title>
        <authorList>
            <person name="Bredemeyer K.R."/>
            <person name="Murphy W.J."/>
        </authorList>
    </citation>
    <scope>NUCLEOTIDE SEQUENCE [LARGE SCALE GENOMIC DNA]</scope>
</reference>
<feature type="transmembrane region" description="Helical" evidence="6">
    <location>
        <begin position="130"/>
        <end position="162"/>
    </location>
</feature>
<evidence type="ECO:0000256" key="4">
    <source>
        <dbReference type="ARBA" id="ARBA00023136"/>
    </source>
</evidence>
<protein>
    <recommendedName>
        <fullName evidence="9">Membrane spanning 4-domains A7</fullName>
    </recommendedName>
</protein>
<organism evidence="7 8">
    <name type="scientific">Felis catus</name>
    <name type="common">Cat</name>
    <name type="synonym">Felis silvestris catus</name>
    <dbReference type="NCBI Taxonomy" id="9685"/>
    <lineage>
        <taxon>Eukaryota</taxon>
        <taxon>Metazoa</taxon>
        <taxon>Chordata</taxon>
        <taxon>Craniata</taxon>
        <taxon>Vertebrata</taxon>
        <taxon>Euteleostomi</taxon>
        <taxon>Mammalia</taxon>
        <taxon>Eutheria</taxon>
        <taxon>Laurasiatheria</taxon>
        <taxon>Carnivora</taxon>
        <taxon>Feliformia</taxon>
        <taxon>Felidae</taxon>
        <taxon>Felinae</taxon>
        <taxon>Felis</taxon>
    </lineage>
</organism>
<feature type="transmembrane region" description="Helical" evidence="6">
    <location>
        <begin position="68"/>
        <end position="91"/>
    </location>
</feature>
<evidence type="ECO:0008006" key="9">
    <source>
        <dbReference type="Google" id="ProtNLM"/>
    </source>
</evidence>
<feature type="region of interest" description="Disordered" evidence="5">
    <location>
        <begin position="1"/>
        <end position="38"/>
    </location>
</feature>
<gene>
    <name evidence="7" type="primary">MS4A7</name>
</gene>
<dbReference type="GeneTree" id="ENSGT00940000162779"/>
<evidence type="ECO:0000313" key="8">
    <source>
        <dbReference type="Proteomes" id="UP000823872"/>
    </source>
</evidence>
<keyword evidence="8" id="KW-1185">Reference proteome</keyword>
<evidence type="ECO:0000256" key="6">
    <source>
        <dbReference type="SAM" id="Phobius"/>
    </source>
</evidence>
<reference evidence="7" key="2">
    <citation type="submission" date="2025-08" db="UniProtKB">
        <authorList>
            <consortium name="Ensembl"/>
        </authorList>
    </citation>
    <scope>IDENTIFICATION</scope>
    <source>
        <strain evidence="7">breed Abyssinian</strain>
    </source>
</reference>
<proteinExistence type="predicted"/>
<name>A0ABI8AJN6_FELCA</name>
<evidence type="ECO:0000256" key="1">
    <source>
        <dbReference type="ARBA" id="ARBA00004141"/>
    </source>
</evidence>
<dbReference type="Pfam" id="PF04103">
    <property type="entry name" value="CD20"/>
    <property type="match status" value="1"/>
</dbReference>
<evidence type="ECO:0000313" key="7">
    <source>
        <dbReference type="Ensembl" id="ENSFCTP00005059446.1"/>
    </source>
</evidence>
<evidence type="ECO:0000256" key="5">
    <source>
        <dbReference type="SAM" id="MobiDB-lite"/>
    </source>
</evidence>
<dbReference type="Proteomes" id="UP000823872">
    <property type="component" value="Chromosome D1"/>
</dbReference>
<comment type="subcellular location">
    <subcellularLocation>
        <location evidence="1">Membrane</location>
        <topology evidence="1">Multi-pass membrane protein</topology>
    </subcellularLocation>
</comment>
<reference evidence="7" key="3">
    <citation type="submission" date="2025-09" db="UniProtKB">
        <authorList>
            <consortium name="Ensembl"/>
        </authorList>
    </citation>
    <scope>IDENTIFICATION</scope>
    <source>
        <strain evidence="7">breed Abyssinian</strain>
    </source>
</reference>
<evidence type="ECO:0000256" key="2">
    <source>
        <dbReference type="ARBA" id="ARBA00022692"/>
    </source>
</evidence>